<protein>
    <submittedName>
        <fullName evidence="1">Uncharacterized protein</fullName>
    </submittedName>
</protein>
<accession>A0ABU9WAY9</accession>
<gene>
    <name evidence="1" type="ORF">VOI36_04680</name>
</gene>
<dbReference type="RefSeq" id="WP_343491005.1">
    <property type="nucleotide sequence ID" value="NZ_JBCPYA010000001.1"/>
</dbReference>
<dbReference type="EMBL" id="JBCPYA010000001">
    <property type="protein sequence ID" value="MEN2469181.1"/>
    <property type="molecule type" value="Genomic_DNA"/>
</dbReference>
<proteinExistence type="predicted"/>
<evidence type="ECO:0000313" key="1">
    <source>
        <dbReference type="EMBL" id="MEN2469181.1"/>
    </source>
</evidence>
<reference evidence="1 2" key="1">
    <citation type="submission" date="2024-05" db="EMBL/GenBank/DDBJ databases">
        <title>Burkholderia sp. Nov. a novel bacteria isolated from rhizosphere soil of Camellia sinensis.</title>
        <authorList>
            <person name="Dong Y."/>
        </authorList>
    </citation>
    <scope>NUCLEOTIDE SEQUENCE [LARGE SCALE GENOMIC DNA]</scope>
    <source>
        <strain evidence="1 2">GS2Y</strain>
    </source>
</reference>
<organism evidence="1 2">
    <name type="scientific">Burkholderia theae</name>
    <dbReference type="NCBI Taxonomy" id="3143496"/>
    <lineage>
        <taxon>Bacteria</taxon>
        <taxon>Pseudomonadati</taxon>
        <taxon>Pseudomonadota</taxon>
        <taxon>Betaproteobacteria</taxon>
        <taxon>Burkholderiales</taxon>
        <taxon>Burkholderiaceae</taxon>
        <taxon>Burkholderia</taxon>
    </lineage>
</organism>
<dbReference type="Proteomes" id="UP001466933">
    <property type="component" value="Unassembled WGS sequence"/>
</dbReference>
<keyword evidence="2" id="KW-1185">Reference proteome</keyword>
<evidence type="ECO:0000313" key="2">
    <source>
        <dbReference type="Proteomes" id="UP001466933"/>
    </source>
</evidence>
<sequence length="93" mass="10592">MKTGNRSDCFRFGSRWVTVDPDAYVLHRGSFQDGTKAVRPAHMLRRNVGNGACKTCWISSGFRPEFPRIRHRFIDEIPDRTGSADIPDPISKK</sequence>
<comment type="caution">
    <text evidence="1">The sequence shown here is derived from an EMBL/GenBank/DDBJ whole genome shotgun (WGS) entry which is preliminary data.</text>
</comment>
<name>A0ABU9WAY9_9BURK</name>